<feature type="signal peptide" evidence="6">
    <location>
        <begin position="1"/>
        <end position="15"/>
    </location>
</feature>
<evidence type="ECO:0000259" key="7">
    <source>
        <dbReference type="Pfam" id="PF00326"/>
    </source>
</evidence>
<keyword evidence="4 8" id="KW-0378">Hydrolase</keyword>
<dbReference type="SUPFAM" id="SSF53474">
    <property type="entry name" value="alpha/beta-Hydrolases"/>
    <property type="match status" value="1"/>
</dbReference>
<dbReference type="PANTHER" id="PTHR42776:SF13">
    <property type="entry name" value="DIPEPTIDYL-PEPTIDASE 5"/>
    <property type="match status" value="1"/>
</dbReference>
<keyword evidence="9" id="KW-1185">Reference proteome</keyword>
<feature type="chain" id="PRO_5042297754" description="Dipeptidyl-peptidase V" evidence="6">
    <location>
        <begin position="16"/>
        <end position="752"/>
    </location>
</feature>
<comment type="caution">
    <text evidence="8">The sequence shown here is derived from an EMBL/GenBank/DDBJ whole genome shotgun (WGS) entry which is preliminary data.</text>
</comment>
<organism evidence="8 9">
    <name type="scientific">Mycena albidolilacea</name>
    <dbReference type="NCBI Taxonomy" id="1033008"/>
    <lineage>
        <taxon>Eukaryota</taxon>
        <taxon>Fungi</taxon>
        <taxon>Dikarya</taxon>
        <taxon>Basidiomycota</taxon>
        <taxon>Agaricomycotina</taxon>
        <taxon>Agaricomycetes</taxon>
        <taxon>Agaricomycetidae</taxon>
        <taxon>Agaricales</taxon>
        <taxon>Marasmiineae</taxon>
        <taxon>Mycenaceae</taxon>
        <taxon>Mycena</taxon>
    </lineage>
</organism>
<evidence type="ECO:0000256" key="5">
    <source>
        <dbReference type="ARBA" id="ARBA00032829"/>
    </source>
</evidence>
<comment type="similarity">
    <text evidence="1">Belongs to the peptidase S9C family.</text>
</comment>
<gene>
    <name evidence="8" type="ORF">DFH08DRAFT_836263</name>
</gene>
<dbReference type="Pfam" id="PF00326">
    <property type="entry name" value="Peptidase_S9"/>
    <property type="match status" value="1"/>
</dbReference>
<dbReference type="InterPro" id="IPR001375">
    <property type="entry name" value="Peptidase_S9_cat"/>
</dbReference>
<evidence type="ECO:0000256" key="4">
    <source>
        <dbReference type="ARBA" id="ARBA00022801"/>
    </source>
</evidence>
<reference evidence="8" key="1">
    <citation type="submission" date="2023-03" db="EMBL/GenBank/DDBJ databases">
        <title>Massive genome expansion in bonnet fungi (Mycena s.s.) driven by repeated elements and novel gene families across ecological guilds.</title>
        <authorList>
            <consortium name="Lawrence Berkeley National Laboratory"/>
            <person name="Harder C.B."/>
            <person name="Miyauchi S."/>
            <person name="Viragh M."/>
            <person name="Kuo A."/>
            <person name="Thoen E."/>
            <person name="Andreopoulos B."/>
            <person name="Lu D."/>
            <person name="Skrede I."/>
            <person name="Drula E."/>
            <person name="Henrissat B."/>
            <person name="Morin E."/>
            <person name="Kohler A."/>
            <person name="Barry K."/>
            <person name="LaButti K."/>
            <person name="Morin E."/>
            <person name="Salamov A."/>
            <person name="Lipzen A."/>
            <person name="Mereny Z."/>
            <person name="Hegedus B."/>
            <person name="Baldrian P."/>
            <person name="Stursova M."/>
            <person name="Weitz H."/>
            <person name="Taylor A."/>
            <person name="Grigoriev I.V."/>
            <person name="Nagy L.G."/>
            <person name="Martin F."/>
            <person name="Kauserud H."/>
        </authorList>
    </citation>
    <scope>NUCLEOTIDE SEQUENCE</scope>
    <source>
        <strain evidence="8">CBHHK002</strain>
    </source>
</reference>
<evidence type="ECO:0000256" key="2">
    <source>
        <dbReference type="ARBA" id="ARBA00022670"/>
    </source>
</evidence>
<dbReference type="Gene3D" id="3.40.50.1820">
    <property type="entry name" value="alpha/beta hydrolase"/>
    <property type="match status" value="1"/>
</dbReference>
<sequence length="752" mass="82557">MRFPFSLLGLFGAQAAFQPTQLDVGQQQTLAPAAVHRTSRLTFALKEGPDVFSPRTLVELRRPGAGVANEAGDLVLVPYTQFSLDEKTNNKSILIAPLEGNATKPLEIPLPGGGEAFWLDRRSIGHAVDSGKGVLDLYAYALSPELQLNLTTPAPVFVGAFPTKTAGKLKYSEPDGALVFVDYVYADGNLTAAKEQDERRARVPNAPMVFDALNERFWDSWLSPKSASLFSVGLARGPGGEWKLASTFENLLLGTRHTSDDFSFLGGNVLYTSLDPDLSPLNGTRNVHLVKITDPGKPVQLTSGKQGGAGAPLLNSDGTKAAWIQQPTDTSGHSINKIIVYDLINKNRVTLAPTWDRSPESLAFSLAGDVMYFTAEDHARVKVYALPIPSTSSASASTGYPLLPKQFHNPVPLTHQGAASGVQLLPGGRLLFSRSSFASPNDVYVLQDLSSFESNIVLGSSQALKPKINQVTRFNAEALESKGLDEGEEFWFKGALDRDVQGWLFKPKGWDEKDTKKWPLAMVIHGGPHGTTADQWSDRWNPNVFSQQGYFSIWMNPTGSTSFGEEFAESIIGDWGGKPFVDMVQGFKYVLESYPQIDPDRVVAAGASWGGYAINWLQGHPEYGFSFKALVCHDGVFDSSASSYTTDVPRFFNHEFGGAPWEEKNVHSKFSPANFVHKWSTPQLVIHGSKDYRLPDTEGIAAFHALQQLGIPSRLLIFPEENHWVLGHENSLKWHYEVFKWFDEFVGDLADS</sequence>
<dbReference type="PANTHER" id="PTHR42776">
    <property type="entry name" value="SERINE PEPTIDASE S9 FAMILY MEMBER"/>
    <property type="match status" value="1"/>
</dbReference>
<evidence type="ECO:0000256" key="3">
    <source>
        <dbReference type="ARBA" id="ARBA00022729"/>
    </source>
</evidence>
<dbReference type="GO" id="GO:0004252">
    <property type="term" value="F:serine-type endopeptidase activity"/>
    <property type="evidence" value="ECO:0007669"/>
    <property type="project" value="TreeGrafter"/>
</dbReference>
<evidence type="ECO:0000256" key="1">
    <source>
        <dbReference type="ARBA" id="ARBA00010040"/>
    </source>
</evidence>
<dbReference type="AlphaFoldDB" id="A0AAD7F5I5"/>
<dbReference type="InterPro" id="IPR029058">
    <property type="entry name" value="AB_hydrolase_fold"/>
</dbReference>
<evidence type="ECO:0000313" key="8">
    <source>
        <dbReference type="EMBL" id="KAJ7367011.1"/>
    </source>
</evidence>
<dbReference type="GO" id="GO:0006508">
    <property type="term" value="P:proteolysis"/>
    <property type="evidence" value="ECO:0007669"/>
    <property type="project" value="UniProtKB-KW"/>
</dbReference>
<dbReference type="EMBL" id="JARIHO010000002">
    <property type="protein sequence ID" value="KAJ7367011.1"/>
    <property type="molecule type" value="Genomic_DNA"/>
</dbReference>
<protein>
    <recommendedName>
        <fullName evidence="5">Dipeptidyl-peptidase V</fullName>
    </recommendedName>
</protein>
<name>A0AAD7F5I5_9AGAR</name>
<evidence type="ECO:0000313" key="9">
    <source>
        <dbReference type="Proteomes" id="UP001218218"/>
    </source>
</evidence>
<dbReference type="FunFam" id="3.40.50.1820:FF:000028">
    <property type="entry name" value="S9 family peptidase"/>
    <property type="match status" value="1"/>
</dbReference>
<feature type="domain" description="Peptidase S9 prolyl oligopeptidase catalytic" evidence="7">
    <location>
        <begin position="536"/>
        <end position="746"/>
    </location>
</feature>
<dbReference type="Proteomes" id="UP001218218">
    <property type="component" value="Unassembled WGS sequence"/>
</dbReference>
<proteinExistence type="inferred from homology"/>
<accession>A0AAD7F5I5</accession>
<keyword evidence="2" id="KW-0645">Protease</keyword>
<keyword evidence="3 6" id="KW-0732">Signal</keyword>
<dbReference type="SUPFAM" id="SSF82171">
    <property type="entry name" value="DPP6 N-terminal domain-like"/>
    <property type="match status" value="1"/>
</dbReference>
<evidence type="ECO:0000256" key="6">
    <source>
        <dbReference type="SAM" id="SignalP"/>
    </source>
</evidence>